<gene>
    <name evidence="1" type="ORF">DPMN_058942</name>
</gene>
<dbReference type="Proteomes" id="UP000828390">
    <property type="component" value="Unassembled WGS sequence"/>
</dbReference>
<proteinExistence type="predicted"/>
<evidence type="ECO:0000313" key="1">
    <source>
        <dbReference type="EMBL" id="KAH3716223.1"/>
    </source>
</evidence>
<comment type="caution">
    <text evidence="1">The sequence shown here is derived from an EMBL/GenBank/DDBJ whole genome shotgun (WGS) entry which is preliminary data.</text>
</comment>
<dbReference type="AlphaFoldDB" id="A0A9D4HG29"/>
<accession>A0A9D4HG29</accession>
<evidence type="ECO:0000313" key="2">
    <source>
        <dbReference type="Proteomes" id="UP000828390"/>
    </source>
</evidence>
<keyword evidence="2" id="KW-1185">Reference proteome</keyword>
<protein>
    <submittedName>
        <fullName evidence="1">Uncharacterized protein</fullName>
    </submittedName>
</protein>
<organism evidence="1 2">
    <name type="scientific">Dreissena polymorpha</name>
    <name type="common">Zebra mussel</name>
    <name type="synonym">Mytilus polymorpha</name>
    <dbReference type="NCBI Taxonomy" id="45954"/>
    <lineage>
        <taxon>Eukaryota</taxon>
        <taxon>Metazoa</taxon>
        <taxon>Spiralia</taxon>
        <taxon>Lophotrochozoa</taxon>
        <taxon>Mollusca</taxon>
        <taxon>Bivalvia</taxon>
        <taxon>Autobranchia</taxon>
        <taxon>Heteroconchia</taxon>
        <taxon>Euheterodonta</taxon>
        <taxon>Imparidentia</taxon>
        <taxon>Neoheterodontei</taxon>
        <taxon>Myida</taxon>
        <taxon>Dreissenoidea</taxon>
        <taxon>Dreissenidae</taxon>
        <taxon>Dreissena</taxon>
    </lineage>
</organism>
<dbReference type="EMBL" id="JAIWYP010000013">
    <property type="protein sequence ID" value="KAH3716223.1"/>
    <property type="molecule type" value="Genomic_DNA"/>
</dbReference>
<reference evidence="1" key="2">
    <citation type="submission" date="2020-11" db="EMBL/GenBank/DDBJ databases">
        <authorList>
            <person name="McCartney M.A."/>
            <person name="Auch B."/>
            <person name="Kono T."/>
            <person name="Mallez S."/>
            <person name="Becker A."/>
            <person name="Gohl D.M."/>
            <person name="Silverstein K.A.T."/>
            <person name="Koren S."/>
            <person name="Bechman K.B."/>
            <person name="Herman A."/>
            <person name="Abrahante J.E."/>
            <person name="Garbe J."/>
        </authorList>
    </citation>
    <scope>NUCLEOTIDE SEQUENCE</scope>
    <source>
        <strain evidence="1">Duluth1</strain>
        <tissue evidence="1">Whole animal</tissue>
    </source>
</reference>
<sequence>MPKARNYSQTKTKIDNLTFIETCRPRLEYDIVSKGKNIIVKVWSLCLQVIYSSTRLANRGLVELLESTFAGVSKHLNGWEDIPTE</sequence>
<name>A0A9D4HG29_DREPO</name>
<reference evidence="1" key="1">
    <citation type="journal article" date="2019" name="bioRxiv">
        <title>The Genome of the Zebra Mussel, Dreissena polymorpha: A Resource for Invasive Species Research.</title>
        <authorList>
            <person name="McCartney M.A."/>
            <person name="Auch B."/>
            <person name="Kono T."/>
            <person name="Mallez S."/>
            <person name="Zhang Y."/>
            <person name="Obille A."/>
            <person name="Becker A."/>
            <person name="Abrahante J.E."/>
            <person name="Garbe J."/>
            <person name="Badalamenti J.P."/>
            <person name="Herman A."/>
            <person name="Mangelson H."/>
            <person name="Liachko I."/>
            <person name="Sullivan S."/>
            <person name="Sone E.D."/>
            <person name="Koren S."/>
            <person name="Silverstein K.A.T."/>
            <person name="Beckman K.B."/>
            <person name="Gohl D.M."/>
        </authorList>
    </citation>
    <scope>NUCLEOTIDE SEQUENCE</scope>
    <source>
        <strain evidence="1">Duluth1</strain>
        <tissue evidence="1">Whole animal</tissue>
    </source>
</reference>